<dbReference type="Proteomes" id="UP000594262">
    <property type="component" value="Unplaced"/>
</dbReference>
<dbReference type="EnsemblMetazoa" id="CLYHEMT005385.1">
    <property type="protein sequence ID" value="CLYHEMP005385.1"/>
    <property type="gene ID" value="CLYHEMG005385"/>
</dbReference>
<evidence type="ECO:0000256" key="1">
    <source>
        <dbReference type="SAM" id="MobiDB-lite"/>
    </source>
</evidence>
<sequence>KGSLEVKTNHIHYSLLQKPERSTSNHFQVAFKMRFCSWTNLFLLGITCLCLTNGMPNKQHVRNKKNLIDNTVKMADHGKTLVKKSAHPMKIKDVSKKSTGGGSDIANSDDTFDRAADGTDNSLYGRQEKEQGTENSGVGKFEGPPCRWGCGKREADIDGPPGRWGGRKRGMRRVGPPGRWGGRKRGELPGRWGGKKRGELPGRWGGKKRSELPGHWGGKKRSELPGHWGGKKRSEIPGRWGGKKRSEIPGRWGGKNRSELPLGWSQKEGNQRPPSKET</sequence>
<dbReference type="AlphaFoldDB" id="A0A7M5U2K0"/>
<evidence type="ECO:0000313" key="2">
    <source>
        <dbReference type="EnsemblMetazoa" id="CLYHEMP005385.1"/>
    </source>
</evidence>
<keyword evidence="3" id="KW-1185">Reference proteome</keyword>
<evidence type="ECO:0000313" key="3">
    <source>
        <dbReference type="Proteomes" id="UP000594262"/>
    </source>
</evidence>
<feature type="region of interest" description="Disordered" evidence="1">
    <location>
        <begin position="84"/>
        <end position="278"/>
    </location>
</feature>
<protein>
    <submittedName>
        <fullName evidence="2">Uncharacterized protein</fullName>
    </submittedName>
</protein>
<name>A0A7M5U2K0_9CNID</name>
<organism evidence="2 3">
    <name type="scientific">Clytia hemisphaerica</name>
    <dbReference type="NCBI Taxonomy" id="252671"/>
    <lineage>
        <taxon>Eukaryota</taxon>
        <taxon>Metazoa</taxon>
        <taxon>Cnidaria</taxon>
        <taxon>Hydrozoa</taxon>
        <taxon>Hydroidolina</taxon>
        <taxon>Leptothecata</taxon>
        <taxon>Obeliida</taxon>
        <taxon>Clytiidae</taxon>
        <taxon>Clytia</taxon>
    </lineage>
</organism>
<reference evidence="2" key="1">
    <citation type="submission" date="2021-01" db="UniProtKB">
        <authorList>
            <consortium name="EnsemblMetazoa"/>
        </authorList>
    </citation>
    <scope>IDENTIFICATION</scope>
</reference>
<proteinExistence type="predicted"/>
<accession>A0A7M5U2K0</accession>